<gene>
    <name evidence="2" type="ORF">AXF42_Ash014487</name>
</gene>
<keyword evidence="3" id="KW-1185">Reference proteome</keyword>
<name>A0A2H9ZWM7_9ASPA</name>
<evidence type="ECO:0000313" key="2">
    <source>
        <dbReference type="EMBL" id="PKA47710.1"/>
    </source>
</evidence>
<reference evidence="2 3" key="1">
    <citation type="journal article" date="2017" name="Nature">
        <title>The Apostasia genome and the evolution of orchids.</title>
        <authorList>
            <person name="Zhang G.Q."/>
            <person name="Liu K.W."/>
            <person name="Li Z."/>
            <person name="Lohaus R."/>
            <person name="Hsiao Y.Y."/>
            <person name="Niu S.C."/>
            <person name="Wang J.Y."/>
            <person name="Lin Y.C."/>
            <person name="Xu Q."/>
            <person name="Chen L.J."/>
            <person name="Yoshida K."/>
            <person name="Fujiwara S."/>
            <person name="Wang Z.W."/>
            <person name="Zhang Y.Q."/>
            <person name="Mitsuda N."/>
            <person name="Wang M."/>
            <person name="Liu G.H."/>
            <person name="Pecoraro L."/>
            <person name="Huang H.X."/>
            <person name="Xiao X.J."/>
            <person name="Lin M."/>
            <person name="Wu X.Y."/>
            <person name="Wu W.L."/>
            <person name="Chen Y.Y."/>
            <person name="Chang S.B."/>
            <person name="Sakamoto S."/>
            <person name="Ohme-Takagi M."/>
            <person name="Yagi M."/>
            <person name="Zeng S.J."/>
            <person name="Shen C.Y."/>
            <person name="Yeh C.M."/>
            <person name="Luo Y.B."/>
            <person name="Tsai W.C."/>
            <person name="Van de Peer Y."/>
            <person name="Liu Z.J."/>
        </authorList>
    </citation>
    <scope>NUCLEOTIDE SEQUENCE [LARGE SCALE GENOMIC DNA]</scope>
    <source>
        <strain evidence="3">cv. Shenzhen</strain>
        <tissue evidence="2">Stem</tissue>
    </source>
</reference>
<feature type="signal peptide" evidence="1">
    <location>
        <begin position="1"/>
        <end position="25"/>
    </location>
</feature>
<evidence type="ECO:0000313" key="3">
    <source>
        <dbReference type="Proteomes" id="UP000236161"/>
    </source>
</evidence>
<keyword evidence="1" id="KW-0732">Signal</keyword>
<dbReference type="EMBL" id="KZ453102">
    <property type="protein sequence ID" value="PKA47710.1"/>
    <property type="molecule type" value="Genomic_DNA"/>
</dbReference>
<feature type="chain" id="PRO_5014170711" evidence="1">
    <location>
        <begin position="26"/>
        <end position="167"/>
    </location>
</feature>
<evidence type="ECO:0000256" key="1">
    <source>
        <dbReference type="SAM" id="SignalP"/>
    </source>
</evidence>
<dbReference type="Proteomes" id="UP000236161">
    <property type="component" value="Unassembled WGS sequence"/>
</dbReference>
<dbReference type="AlphaFoldDB" id="A0A2H9ZWM7"/>
<organism evidence="2 3">
    <name type="scientific">Apostasia shenzhenica</name>
    <dbReference type="NCBI Taxonomy" id="1088818"/>
    <lineage>
        <taxon>Eukaryota</taxon>
        <taxon>Viridiplantae</taxon>
        <taxon>Streptophyta</taxon>
        <taxon>Embryophyta</taxon>
        <taxon>Tracheophyta</taxon>
        <taxon>Spermatophyta</taxon>
        <taxon>Magnoliopsida</taxon>
        <taxon>Liliopsida</taxon>
        <taxon>Asparagales</taxon>
        <taxon>Orchidaceae</taxon>
        <taxon>Apostasioideae</taxon>
        <taxon>Apostasia</taxon>
    </lineage>
</organism>
<proteinExistence type="predicted"/>
<protein>
    <submittedName>
        <fullName evidence="2">Uncharacterized protein</fullName>
    </submittedName>
</protein>
<sequence>MASAGRFFLPHAALLLLLLLRSSAAVTLPESSIQPQEFGLLPVEIGKGAMKIAVDVFNMHRSSVLTDALLVMCFQLKKNTDHESYKSIFVIKLLARQADRGWVLATFIMGAHEMISPRAGFYKVIPILPFPLFPASLPLLNYLAANFSGLRTSQASVDGPDHAFLHR</sequence>
<accession>A0A2H9ZWM7</accession>